<reference evidence="1" key="2">
    <citation type="journal article" date="2015" name="Fish Shellfish Immunol.">
        <title>Early steps in the European eel (Anguilla anguilla)-Vibrio vulnificus interaction in the gills: Role of the RtxA13 toxin.</title>
        <authorList>
            <person name="Callol A."/>
            <person name="Pajuelo D."/>
            <person name="Ebbesson L."/>
            <person name="Teles M."/>
            <person name="MacKenzie S."/>
            <person name="Amaro C."/>
        </authorList>
    </citation>
    <scope>NUCLEOTIDE SEQUENCE</scope>
</reference>
<dbReference type="AlphaFoldDB" id="A0A0E9W6V0"/>
<name>A0A0E9W6V0_ANGAN</name>
<proteinExistence type="predicted"/>
<protein>
    <submittedName>
        <fullName evidence="1">Uncharacterized protein</fullName>
    </submittedName>
</protein>
<organism evidence="1">
    <name type="scientific">Anguilla anguilla</name>
    <name type="common">European freshwater eel</name>
    <name type="synonym">Muraena anguilla</name>
    <dbReference type="NCBI Taxonomy" id="7936"/>
    <lineage>
        <taxon>Eukaryota</taxon>
        <taxon>Metazoa</taxon>
        <taxon>Chordata</taxon>
        <taxon>Craniata</taxon>
        <taxon>Vertebrata</taxon>
        <taxon>Euteleostomi</taxon>
        <taxon>Actinopterygii</taxon>
        <taxon>Neopterygii</taxon>
        <taxon>Teleostei</taxon>
        <taxon>Anguilliformes</taxon>
        <taxon>Anguillidae</taxon>
        <taxon>Anguilla</taxon>
    </lineage>
</organism>
<accession>A0A0E9W6V0</accession>
<reference evidence="1" key="1">
    <citation type="submission" date="2014-11" db="EMBL/GenBank/DDBJ databases">
        <authorList>
            <person name="Amaro Gonzalez C."/>
        </authorList>
    </citation>
    <scope>NUCLEOTIDE SEQUENCE</scope>
</reference>
<sequence length="74" mass="8331">MGKKGQFFHSTVITFCLHRITSQHCPRWSYCALHHCCTHCKSVWIRKSDKCLKCNVAVQCICVASGPTLSTSCL</sequence>
<dbReference type="EMBL" id="GBXM01023292">
    <property type="protein sequence ID" value="JAH85285.1"/>
    <property type="molecule type" value="Transcribed_RNA"/>
</dbReference>
<evidence type="ECO:0000313" key="1">
    <source>
        <dbReference type="EMBL" id="JAH85285.1"/>
    </source>
</evidence>